<dbReference type="PANTHER" id="PTHR13947">
    <property type="entry name" value="GNAT FAMILY N-ACETYLTRANSFERASE"/>
    <property type="match status" value="1"/>
</dbReference>
<dbReference type="GO" id="GO:0008080">
    <property type="term" value="F:N-acetyltransferase activity"/>
    <property type="evidence" value="ECO:0007669"/>
    <property type="project" value="InterPro"/>
</dbReference>
<dbReference type="AlphaFoldDB" id="A0A937K046"/>
<feature type="domain" description="N-acetyltransferase" evidence="2">
    <location>
        <begin position="3"/>
        <end position="161"/>
    </location>
</feature>
<dbReference type="Pfam" id="PF00583">
    <property type="entry name" value="Acetyltransf_1"/>
    <property type="match status" value="1"/>
</dbReference>
<name>A0A937K046_9BACT</name>
<dbReference type="Proteomes" id="UP000659388">
    <property type="component" value="Unassembled WGS sequence"/>
</dbReference>
<sequence length="165" mass="18194">MEMTIRKVKPTDNQALASMIKAVFVEHDAPKVGTVYSDPTTNHLYELFDEDKAELWVAEEGGNVVGCCGIYPTSGLPAGCVELVKFYLAPNARGKGVGRALMEKSMESAQNMGYKQVYLESHPKFAKAVGMYEKLGFVMLPEAMGQSGHSSCNIWMLKTFDDLEE</sequence>
<proteinExistence type="predicted"/>
<dbReference type="CDD" id="cd04301">
    <property type="entry name" value="NAT_SF"/>
    <property type="match status" value="1"/>
</dbReference>
<keyword evidence="4" id="KW-1185">Reference proteome</keyword>
<dbReference type="PROSITE" id="PS51186">
    <property type="entry name" value="GNAT"/>
    <property type="match status" value="1"/>
</dbReference>
<dbReference type="Gene3D" id="3.40.630.30">
    <property type="match status" value="1"/>
</dbReference>
<evidence type="ECO:0000259" key="2">
    <source>
        <dbReference type="PROSITE" id="PS51186"/>
    </source>
</evidence>
<protein>
    <submittedName>
        <fullName evidence="3">GNAT family N-acetyltransferase</fullName>
    </submittedName>
</protein>
<comment type="caution">
    <text evidence="3">The sequence shown here is derived from an EMBL/GenBank/DDBJ whole genome shotgun (WGS) entry which is preliminary data.</text>
</comment>
<keyword evidence="1" id="KW-0808">Transferase</keyword>
<dbReference type="EMBL" id="JAESIY010000003">
    <property type="protein sequence ID" value="MBL3655960.1"/>
    <property type="molecule type" value="Genomic_DNA"/>
</dbReference>
<organism evidence="3 4">
    <name type="scientific">Fulvivirga sediminis</name>
    <dbReference type="NCBI Taxonomy" id="2803949"/>
    <lineage>
        <taxon>Bacteria</taxon>
        <taxon>Pseudomonadati</taxon>
        <taxon>Bacteroidota</taxon>
        <taxon>Cytophagia</taxon>
        <taxon>Cytophagales</taxon>
        <taxon>Fulvivirgaceae</taxon>
        <taxon>Fulvivirga</taxon>
    </lineage>
</organism>
<dbReference type="InterPro" id="IPR016181">
    <property type="entry name" value="Acyl_CoA_acyltransferase"/>
</dbReference>
<dbReference type="PANTHER" id="PTHR13947:SF37">
    <property type="entry name" value="LD18367P"/>
    <property type="match status" value="1"/>
</dbReference>
<gene>
    <name evidence="3" type="ORF">JL102_07455</name>
</gene>
<evidence type="ECO:0000256" key="1">
    <source>
        <dbReference type="ARBA" id="ARBA00022679"/>
    </source>
</evidence>
<dbReference type="InterPro" id="IPR050769">
    <property type="entry name" value="NAT_camello-type"/>
</dbReference>
<reference evidence="3" key="1">
    <citation type="submission" date="2021-01" db="EMBL/GenBank/DDBJ databases">
        <title>Fulvivirga kasyanovii gen. nov., sp nov., a novel member of the phylum Bacteroidetes isolated from seawater in a mussel farm.</title>
        <authorList>
            <person name="Zhao L.-H."/>
            <person name="Wang Z.-J."/>
        </authorList>
    </citation>
    <scope>NUCLEOTIDE SEQUENCE</scope>
    <source>
        <strain evidence="3">2943</strain>
    </source>
</reference>
<dbReference type="InterPro" id="IPR000182">
    <property type="entry name" value="GNAT_dom"/>
</dbReference>
<accession>A0A937K046</accession>
<dbReference type="SUPFAM" id="SSF55729">
    <property type="entry name" value="Acyl-CoA N-acyltransferases (Nat)"/>
    <property type="match status" value="1"/>
</dbReference>
<evidence type="ECO:0000313" key="3">
    <source>
        <dbReference type="EMBL" id="MBL3655960.1"/>
    </source>
</evidence>
<evidence type="ECO:0000313" key="4">
    <source>
        <dbReference type="Proteomes" id="UP000659388"/>
    </source>
</evidence>